<dbReference type="AlphaFoldDB" id="A0A328YDK2"/>
<organism evidence="3 4">
    <name type="scientific">Flavobacterium aciduliphilum</name>
    <dbReference type="NCBI Taxonomy" id="1101402"/>
    <lineage>
        <taxon>Bacteria</taxon>
        <taxon>Pseudomonadati</taxon>
        <taxon>Bacteroidota</taxon>
        <taxon>Flavobacteriia</taxon>
        <taxon>Flavobacteriales</taxon>
        <taxon>Flavobacteriaceae</taxon>
        <taxon>Flavobacterium</taxon>
    </lineage>
</organism>
<dbReference type="Pfam" id="PF16409">
    <property type="entry name" value="DUF5017"/>
    <property type="match status" value="1"/>
</dbReference>
<evidence type="ECO:0000259" key="2">
    <source>
        <dbReference type="Pfam" id="PF16409"/>
    </source>
</evidence>
<dbReference type="InterPro" id="IPR032185">
    <property type="entry name" value="DUF5017"/>
</dbReference>
<protein>
    <submittedName>
        <fullName evidence="3">Uncharacterized protein DUF5017</fullName>
    </submittedName>
</protein>
<evidence type="ECO:0000313" key="3">
    <source>
        <dbReference type="EMBL" id="RAR71304.1"/>
    </source>
</evidence>
<dbReference type="RefSeq" id="WP_112113513.1">
    <property type="nucleotide sequence ID" value="NZ_QLSZ01000008.1"/>
</dbReference>
<dbReference type="EMBL" id="QLSZ01000008">
    <property type="protein sequence ID" value="RAR71304.1"/>
    <property type="molecule type" value="Genomic_DNA"/>
</dbReference>
<evidence type="ECO:0000313" key="4">
    <source>
        <dbReference type="Proteomes" id="UP000248840"/>
    </source>
</evidence>
<proteinExistence type="predicted"/>
<accession>A0A328YDK2</accession>
<gene>
    <name evidence="3" type="ORF">CLV55_10841</name>
</gene>
<sequence>MISKIKLLSLFVVLGSVFSSCTKDSDVVYPSMKNVYFSENFDSGVALPTGWTTFAQTGTTVWSAGTYGGDGYVQLNGYSTSSSAPSQLNSWLISPPINMDVVDGEQLSFQTCHNKYVNTTTNIVELYVSTNYNGSNFTEAKWTKVDYNMPLPYPLTDKYIYVNSGAIDLSNYKGTLYFAFKYIGVPALSGTFQIDNVRIISN</sequence>
<dbReference type="Gene3D" id="2.60.120.200">
    <property type="match status" value="1"/>
</dbReference>
<reference evidence="3 4" key="1">
    <citation type="submission" date="2018-06" db="EMBL/GenBank/DDBJ databases">
        <title>Genomic Encyclopedia of Archaeal and Bacterial Type Strains, Phase II (KMG-II): from individual species to whole genera.</title>
        <authorList>
            <person name="Goeker M."/>
        </authorList>
    </citation>
    <scope>NUCLEOTIDE SEQUENCE [LARGE SCALE GENOMIC DNA]</scope>
    <source>
        <strain evidence="3 4">DSM 25663</strain>
    </source>
</reference>
<dbReference type="Proteomes" id="UP000248840">
    <property type="component" value="Unassembled WGS sequence"/>
</dbReference>
<comment type="caution">
    <text evidence="3">The sequence shown here is derived from an EMBL/GenBank/DDBJ whole genome shotgun (WGS) entry which is preliminary data.</text>
</comment>
<keyword evidence="1" id="KW-0732">Signal</keyword>
<dbReference type="OrthoDB" id="1492759at2"/>
<feature type="signal peptide" evidence="1">
    <location>
        <begin position="1"/>
        <end position="22"/>
    </location>
</feature>
<evidence type="ECO:0000256" key="1">
    <source>
        <dbReference type="SAM" id="SignalP"/>
    </source>
</evidence>
<dbReference type="NCBIfam" id="NF038128">
    <property type="entry name" value="choice_anch_J"/>
    <property type="match status" value="1"/>
</dbReference>
<feature type="chain" id="PRO_5016309647" evidence="1">
    <location>
        <begin position="23"/>
        <end position="202"/>
    </location>
</feature>
<keyword evidence="4" id="KW-1185">Reference proteome</keyword>
<feature type="domain" description="DUF5017" evidence="2">
    <location>
        <begin position="101"/>
        <end position="192"/>
    </location>
</feature>
<dbReference type="PROSITE" id="PS51257">
    <property type="entry name" value="PROKAR_LIPOPROTEIN"/>
    <property type="match status" value="1"/>
</dbReference>
<name>A0A328YDK2_9FLAO</name>